<keyword evidence="4 8" id="KW-0418">Kinase</keyword>
<evidence type="ECO:0000256" key="2">
    <source>
        <dbReference type="ARBA" id="ARBA00022679"/>
    </source>
</evidence>
<dbReference type="PANTHER" id="PTHR43671:SF13">
    <property type="entry name" value="SERINE_THREONINE-PROTEIN KINASE NEK2"/>
    <property type="match status" value="1"/>
</dbReference>
<feature type="region of interest" description="Disordered" evidence="6">
    <location>
        <begin position="406"/>
        <end position="452"/>
    </location>
</feature>
<dbReference type="Gene3D" id="1.10.510.10">
    <property type="entry name" value="Transferase(Phosphotransferase) domain 1"/>
    <property type="match status" value="1"/>
</dbReference>
<feature type="domain" description="Protein kinase" evidence="7">
    <location>
        <begin position="4"/>
        <end position="271"/>
    </location>
</feature>
<dbReference type="PROSITE" id="PS50011">
    <property type="entry name" value="PROTEIN_KINASE_DOM"/>
    <property type="match status" value="1"/>
</dbReference>
<dbReference type="GO" id="GO:0004674">
    <property type="term" value="F:protein serine/threonine kinase activity"/>
    <property type="evidence" value="ECO:0007669"/>
    <property type="project" value="UniProtKB-KW"/>
</dbReference>
<proteinExistence type="predicted"/>
<dbReference type="GO" id="GO:0005524">
    <property type="term" value="F:ATP binding"/>
    <property type="evidence" value="ECO:0007669"/>
    <property type="project" value="UniProtKB-KW"/>
</dbReference>
<accession>D0LND3</accession>
<keyword evidence="3" id="KW-0547">Nucleotide-binding</keyword>
<dbReference type="Pfam" id="PF00069">
    <property type="entry name" value="Pkinase"/>
    <property type="match status" value="1"/>
</dbReference>
<protein>
    <recommendedName>
        <fullName evidence="1">non-specific serine/threonine protein kinase</fullName>
        <ecNumber evidence="1">2.7.11.1</ecNumber>
    </recommendedName>
</protein>
<evidence type="ECO:0000259" key="7">
    <source>
        <dbReference type="PROSITE" id="PS50011"/>
    </source>
</evidence>
<dbReference type="PROSITE" id="PS00109">
    <property type="entry name" value="PROTEIN_KINASE_TYR"/>
    <property type="match status" value="1"/>
</dbReference>
<dbReference type="OrthoDB" id="9801841at2"/>
<dbReference type="eggNOG" id="COG0515">
    <property type="taxonomic scope" value="Bacteria"/>
</dbReference>
<dbReference type="KEGG" id="hoh:Hoch_2783"/>
<dbReference type="InterPro" id="IPR008266">
    <property type="entry name" value="Tyr_kinase_AS"/>
</dbReference>
<dbReference type="SUPFAM" id="SSF56112">
    <property type="entry name" value="Protein kinase-like (PK-like)"/>
    <property type="match status" value="1"/>
</dbReference>
<gene>
    <name evidence="8" type="ordered locus">Hoch_2783</name>
</gene>
<dbReference type="AlphaFoldDB" id="D0LND3"/>
<name>D0LND3_HALO1</name>
<keyword evidence="8" id="KW-0723">Serine/threonine-protein kinase</keyword>
<keyword evidence="2" id="KW-0808">Transferase</keyword>
<keyword evidence="9" id="KW-1185">Reference proteome</keyword>
<feature type="compositionally biased region" description="Basic residues" evidence="6">
    <location>
        <begin position="432"/>
        <end position="443"/>
    </location>
</feature>
<sequence length="472" mass="52139">MSIYELRHVLGRGGQATVFEAVRIFNESTRYPVACKRLRPDVRNDRAVWQRFIDEAFLGFDINNNHPNLVTVYDLVEDRDGNLCIIMELVQGCTLRDLIGLGVRIPEKLVRYIARELLSALAYIHARCVVHRDVSPCNVLLSRDGDVKLSDLGLAKLLTVAPGRSPNFLGKVAYASPEQLRAHTVDARTDLYALGCVIYEMLAGAPPFGEGKDPSPVLARMHQGPPPLQDGVSEDLRALVHGLLQSSPDSRLPASAEQGLTQLARDGHPIATRAELADMVISVGQRNLEEESTQPGNERAKLLGLDARILGGEQVKRERWPRWRNTMSIHSHRSFRRRMAALAALVACGCIAAAIAWKPWELRRVASAPQPAPTLAAADAPMCEPSAPATGPREALAVTDEANDVEAPAVEESAAEATETEATRTEEARVERRARKRATRKRREAASDEPTWAVVPKVERSPWHIYLKEDEK</sequence>
<dbReference type="RefSeq" id="WP_012827918.1">
    <property type="nucleotide sequence ID" value="NC_013440.1"/>
</dbReference>
<evidence type="ECO:0000256" key="6">
    <source>
        <dbReference type="SAM" id="MobiDB-lite"/>
    </source>
</evidence>
<dbReference type="PANTHER" id="PTHR43671">
    <property type="entry name" value="SERINE/THREONINE-PROTEIN KINASE NEK"/>
    <property type="match status" value="1"/>
</dbReference>
<dbReference type="CDD" id="cd14014">
    <property type="entry name" value="STKc_PknB_like"/>
    <property type="match status" value="1"/>
</dbReference>
<feature type="compositionally biased region" description="Basic and acidic residues" evidence="6">
    <location>
        <begin position="421"/>
        <end position="431"/>
    </location>
</feature>
<dbReference type="InterPro" id="IPR050660">
    <property type="entry name" value="NEK_Ser/Thr_kinase"/>
</dbReference>
<evidence type="ECO:0000256" key="1">
    <source>
        <dbReference type="ARBA" id="ARBA00012513"/>
    </source>
</evidence>
<keyword evidence="5" id="KW-0067">ATP-binding</keyword>
<evidence type="ECO:0000313" key="9">
    <source>
        <dbReference type="Proteomes" id="UP000001880"/>
    </source>
</evidence>
<dbReference type="EC" id="2.7.11.1" evidence="1"/>
<dbReference type="InterPro" id="IPR011009">
    <property type="entry name" value="Kinase-like_dom_sf"/>
</dbReference>
<evidence type="ECO:0000313" key="8">
    <source>
        <dbReference type="EMBL" id="ACY15310.1"/>
    </source>
</evidence>
<dbReference type="InterPro" id="IPR000719">
    <property type="entry name" value="Prot_kinase_dom"/>
</dbReference>
<evidence type="ECO:0000256" key="4">
    <source>
        <dbReference type="ARBA" id="ARBA00022777"/>
    </source>
</evidence>
<dbReference type="Proteomes" id="UP000001880">
    <property type="component" value="Chromosome"/>
</dbReference>
<reference evidence="8 9" key="1">
    <citation type="journal article" date="2010" name="Stand. Genomic Sci.">
        <title>Complete genome sequence of Haliangium ochraceum type strain (SMP-2).</title>
        <authorList>
            <consortium name="US DOE Joint Genome Institute (JGI-PGF)"/>
            <person name="Ivanova N."/>
            <person name="Daum C."/>
            <person name="Lang E."/>
            <person name="Abt B."/>
            <person name="Kopitz M."/>
            <person name="Saunders E."/>
            <person name="Lapidus A."/>
            <person name="Lucas S."/>
            <person name="Glavina Del Rio T."/>
            <person name="Nolan M."/>
            <person name="Tice H."/>
            <person name="Copeland A."/>
            <person name="Cheng J.F."/>
            <person name="Chen F."/>
            <person name="Bruce D."/>
            <person name="Goodwin L."/>
            <person name="Pitluck S."/>
            <person name="Mavromatis K."/>
            <person name="Pati A."/>
            <person name="Mikhailova N."/>
            <person name="Chen A."/>
            <person name="Palaniappan K."/>
            <person name="Land M."/>
            <person name="Hauser L."/>
            <person name="Chang Y.J."/>
            <person name="Jeffries C.D."/>
            <person name="Detter J.C."/>
            <person name="Brettin T."/>
            <person name="Rohde M."/>
            <person name="Goker M."/>
            <person name="Bristow J."/>
            <person name="Markowitz V."/>
            <person name="Eisen J.A."/>
            <person name="Hugenholtz P."/>
            <person name="Kyrpides N.C."/>
            <person name="Klenk H.P."/>
        </authorList>
    </citation>
    <scope>NUCLEOTIDE SEQUENCE [LARGE SCALE GENOMIC DNA]</scope>
    <source>
        <strain evidence="9">DSM 14365 / CIP 107738 / JCM 11303 / AJ 13395 / SMP-2</strain>
    </source>
</reference>
<evidence type="ECO:0000256" key="3">
    <source>
        <dbReference type="ARBA" id="ARBA00022741"/>
    </source>
</evidence>
<dbReference type="EMBL" id="CP001804">
    <property type="protein sequence ID" value="ACY15310.1"/>
    <property type="molecule type" value="Genomic_DNA"/>
</dbReference>
<organism evidence="8 9">
    <name type="scientific">Haliangium ochraceum (strain DSM 14365 / JCM 11303 / SMP-2)</name>
    <dbReference type="NCBI Taxonomy" id="502025"/>
    <lineage>
        <taxon>Bacteria</taxon>
        <taxon>Pseudomonadati</taxon>
        <taxon>Myxococcota</taxon>
        <taxon>Polyangia</taxon>
        <taxon>Haliangiales</taxon>
        <taxon>Kofleriaceae</taxon>
        <taxon>Haliangium</taxon>
    </lineage>
</organism>
<dbReference type="HOGENOM" id="CLU_587621_0_0_7"/>
<dbReference type="STRING" id="502025.Hoch_2783"/>
<evidence type="ECO:0000256" key="5">
    <source>
        <dbReference type="ARBA" id="ARBA00022840"/>
    </source>
</evidence>